<proteinExistence type="predicted"/>
<sequence>MARRVGLAIHKGLHRLQLWYTTMFMVVSAPRGSSKHPSNEASKRNDGFCSTRAIKASMAVSLPLRLQAVPVIQKDPTSCFAMHILSRY</sequence>
<accession>A0A5B7DA12</accession>
<dbReference type="Proteomes" id="UP000324222">
    <property type="component" value="Unassembled WGS sequence"/>
</dbReference>
<evidence type="ECO:0000313" key="1">
    <source>
        <dbReference type="EMBL" id="MPC18184.1"/>
    </source>
</evidence>
<gene>
    <name evidence="1" type="ORF">E2C01_011061</name>
</gene>
<dbReference type="EMBL" id="VSRR010000655">
    <property type="protein sequence ID" value="MPC18184.1"/>
    <property type="molecule type" value="Genomic_DNA"/>
</dbReference>
<name>A0A5B7DA12_PORTR</name>
<keyword evidence="2" id="KW-1185">Reference proteome</keyword>
<reference evidence="1 2" key="1">
    <citation type="submission" date="2019-05" db="EMBL/GenBank/DDBJ databases">
        <title>Another draft genome of Portunus trituberculatus and its Hox gene families provides insights of decapod evolution.</title>
        <authorList>
            <person name="Jeong J.-H."/>
            <person name="Song I."/>
            <person name="Kim S."/>
            <person name="Choi T."/>
            <person name="Kim D."/>
            <person name="Ryu S."/>
            <person name="Kim W."/>
        </authorList>
    </citation>
    <scope>NUCLEOTIDE SEQUENCE [LARGE SCALE GENOMIC DNA]</scope>
    <source>
        <tissue evidence="1">Muscle</tissue>
    </source>
</reference>
<protein>
    <submittedName>
        <fullName evidence="1">Uncharacterized protein</fullName>
    </submittedName>
</protein>
<comment type="caution">
    <text evidence="1">The sequence shown here is derived from an EMBL/GenBank/DDBJ whole genome shotgun (WGS) entry which is preliminary data.</text>
</comment>
<dbReference type="AlphaFoldDB" id="A0A5B7DA12"/>
<evidence type="ECO:0000313" key="2">
    <source>
        <dbReference type="Proteomes" id="UP000324222"/>
    </source>
</evidence>
<organism evidence="1 2">
    <name type="scientific">Portunus trituberculatus</name>
    <name type="common">Swimming crab</name>
    <name type="synonym">Neptunus trituberculatus</name>
    <dbReference type="NCBI Taxonomy" id="210409"/>
    <lineage>
        <taxon>Eukaryota</taxon>
        <taxon>Metazoa</taxon>
        <taxon>Ecdysozoa</taxon>
        <taxon>Arthropoda</taxon>
        <taxon>Crustacea</taxon>
        <taxon>Multicrustacea</taxon>
        <taxon>Malacostraca</taxon>
        <taxon>Eumalacostraca</taxon>
        <taxon>Eucarida</taxon>
        <taxon>Decapoda</taxon>
        <taxon>Pleocyemata</taxon>
        <taxon>Brachyura</taxon>
        <taxon>Eubrachyura</taxon>
        <taxon>Portunoidea</taxon>
        <taxon>Portunidae</taxon>
        <taxon>Portuninae</taxon>
        <taxon>Portunus</taxon>
    </lineage>
</organism>